<dbReference type="Pfam" id="PF00194">
    <property type="entry name" value="Carb_anhydrase"/>
    <property type="match status" value="1"/>
</dbReference>
<dbReference type="GO" id="GO:0004089">
    <property type="term" value="F:carbonate dehydratase activity"/>
    <property type="evidence" value="ECO:0007669"/>
    <property type="project" value="UniProtKB-EC"/>
</dbReference>
<name>A0A4S4A8C6_9RHOO</name>
<dbReference type="SUPFAM" id="SSF51069">
    <property type="entry name" value="Carbonic anhydrase"/>
    <property type="match status" value="1"/>
</dbReference>
<dbReference type="InterPro" id="IPR001148">
    <property type="entry name" value="CA_dom"/>
</dbReference>
<dbReference type="InterPro" id="IPR041891">
    <property type="entry name" value="Alpha_CA_prokaryot-like"/>
</dbReference>
<dbReference type="SMART" id="SM01057">
    <property type="entry name" value="Carb_anhydrase"/>
    <property type="match status" value="1"/>
</dbReference>
<dbReference type="CDD" id="cd03124">
    <property type="entry name" value="alpha_CA_prokaryotic_like"/>
    <property type="match status" value="1"/>
</dbReference>
<dbReference type="Proteomes" id="UP000307956">
    <property type="component" value="Unassembled WGS sequence"/>
</dbReference>
<protein>
    <recommendedName>
        <fullName evidence="2">carbonic anhydrase</fullName>
        <ecNumber evidence="2">4.2.1.1</ecNumber>
    </recommendedName>
</protein>
<keyword evidence="7" id="KW-0732">Signal</keyword>
<proteinExistence type="inferred from homology"/>
<evidence type="ECO:0000313" key="10">
    <source>
        <dbReference type="Proteomes" id="UP000307956"/>
    </source>
</evidence>
<evidence type="ECO:0000256" key="3">
    <source>
        <dbReference type="ARBA" id="ARBA00022723"/>
    </source>
</evidence>
<feature type="chain" id="PRO_5020400707" description="carbonic anhydrase" evidence="7">
    <location>
        <begin position="29"/>
        <end position="436"/>
    </location>
</feature>
<feature type="domain" description="Alpha-carbonic anhydrase" evidence="8">
    <location>
        <begin position="213"/>
        <end position="436"/>
    </location>
</feature>
<keyword evidence="10" id="KW-1185">Reference proteome</keyword>
<dbReference type="EC" id="4.2.1.1" evidence="2"/>
<evidence type="ECO:0000256" key="6">
    <source>
        <dbReference type="ARBA" id="ARBA00048348"/>
    </source>
</evidence>
<dbReference type="InterPro" id="IPR036398">
    <property type="entry name" value="CA_dom_sf"/>
</dbReference>
<evidence type="ECO:0000256" key="2">
    <source>
        <dbReference type="ARBA" id="ARBA00012925"/>
    </source>
</evidence>
<keyword evidence="4" id="KW-0862">Zinc</keyword>
<comment type="catalytic activity">
    <reaction evidence="6">
        <text>hydrogencarbonate + H(+) = CO2 + H2O</text>
        <dbReference type="Rhea" id="RHEA:10748"/>
        <dbReference type="ChEBI" id="CHEBI:15377"/>
        <dbReference type="ChEBI" id="CHEBI:15378"/>
        <dbReference type="ChEBI" id="CHEBI:16526"/>
        <dbReference type="ChEBI" id="CHEBI:17544"/>
        <dbReference type="EC" id="4.2.1.1"/>
    </reaction>
</comment>
<feature type="signal peptide" evidence="7">
    <location>
        <begin position="1"/>
        <end position="28"/>
    </location>
</feature>
<sequence>MTSPTSRSTLAALAAVLGSVAFVPDVHADAWAVVMHDNSRRVEIDRGSIIDAGGATKVAWGRAVMSAEEGRRVGYTTVKALNRYDCANRAFFTVKRVYLDEEHRVLREETVVDQNVVMVARNSVDERMWREVCRPASAAELAQVARKAAEAVEPVSAAAGGRTIRVDSVADDGVDAIERTIASRQQQMAAAPAAAPAPRVAGKGARSKAAGSARWTYDGATGPETWGRMRPEWALCQQGRRQSPVDLHDGIGVELEPPHFDFRPARFRVVDGGHTLSVQVGEGMGMEVRGVRYGLEGLRFHRPSEIRIDGRASDMAAHFELRTPEGRRAILAVQLERGSEPNPALQAVLNNLPLERGGHYMPAASLDFAALLPAGSGHYLFMGSLSQPPCTEDVLWVVMKQPLPVSDAQLAIFARLYAPNARPVQPANDRLVLESR</sequence>
<evidence type="ECO:0000259" key="8">
    <source>
        <dbReference type="PROSITE" id="PS51144"/>
    </source>
</evidence>
<dbReference type="EMBL" id="SSOD01000029">
    <property type="protein sequence ID" value="THF54781.1"/>
    <property type="molecule type" value="Genomic_DNA"/>
</dbReference>
<evidence type="ECO:0000256" key="4">
    <source>
        <dbReference type="ARBA" id="ARBA00022833"/>
    </source>
</evidence>
<organism evidence="9 10">
    <name type="scientific">Pseudothauera rhizosphaerae</name>
    <dbReference type="NCBI Taxonomy" id="2565932"/>
    <lineage>
        <taxon>Bacteria</taxon>
        <taxon>Pseudomonadati</taxon>
        <taxon>Pseudomonadota</taxon>
        <taxon>Betaproteobacteria</taxon>
        <taxon>Rhodocyclales</taxon>
        <taxon>Zoogloeaceae</taxon>
        <taxon>Pseudothauera</taxon>
    </lineage>
</organism>
<evidence type="ECO:0000256" key="1">
    <source>
        <dbReference type="ARBA" id="ARBA00010718"/>
    </source>
</evidence>
<comment type="similarity">
    <text evidence="1">Belongs to the alpha-carbonic anhydrase family.</text>
</comment>
<dbReference type="PANTHER" id="PTHR18952:SF265">
    <property type="entry name" value="CARBONIC ANHYDRASE"/>
    <property type="match status" value="1"/>
</dbReference>
<evidence type="ECO:0000313" key="9">
    <source>
        <dbReference type="EMBL" id="THF54781.1"/>
    </source>
</evidence>
<dbReference type="PROSITE" id="PS51144">
    <property type="entry name" value="ALPHA_CA_2"/>
    <property type="match status" value="1"/>
</dbReference>
<keyword evidence="5" id="KW-0456">Lyase</keyword>
<dbReference type="InterPro" id="IPR023561">
    <property type="entry name" value="Carbonic_anhydrase_a-class"/>
</dbReference>
<keyword evidence="3" id="KW-0479">Metal-binding</keyword>
<gene>
    <name evidence="9" type="ORF">E6O51_21415</name>
</gene>
<dbReference type="GO" id="GO:0008270">
    <property type="term" value="F:zinc ion binding"/>
    <property type="evidence" value="ECO:0007669"/>
    <property type="project" value="InterPro"/>
</dbReference>
<dbReference type="OrthoDB" id="5327615at2"/>
<dbReference type="Gene3D" id="3.10.200.10">
    <property type="entry name" value="Alpha carbonic anhydrase"/>
    <property type="match status" value="1"/>
</dbReference>
<comment type="caution">
    <text evidence="9">The sequence shown here is derived from an EMBL/GenBank/DDBJ whole genome shotgun (WGS) entry which is preliminary data.</text>
</comment>
<evidence type="ECO:0000256" key="7">
    <source>
        <dbReference type="SAM" id="SignalP"/>
    </source>
</evidence>
<reference evidence="9 10" key="1">
    <citation type="submission" date="2019-04" db="EMBL/GenBank/DDBJ databases">
        <title>Azoarcus rhizosphaerae sp. nov. isolated from rhizosphere of Ficus religiosa.</title>
        <authorList>
            <person name="Lin S.-Y."/>
            <person name="Hameed A."/>
            <person name="Hsu Y.-H."/>
            <person name="Young C.-C."/>
        </authorList>
    </citation>
    <scope>NUCLEOTIDE SEQUENCE [LARGE SCALE GENOMIC DNA]</scope>
    <source>
        <strain evidence="9 10">CC-YHH848</strain>
    </source>
</reference>
<dbReference type="InterPro" id="IPR031939">
    <property type="entry name" value="Adhesin_E-like"/>
</dbReference>
<dbReference type="RefSeq" id="WP_136387069.1">
    <property type="nucleotide sequence ID" value="NZ_SSOD01000029.1"/>
</dbReference>
<dbReference type="Pfam" id="PF16747">
    <property type="entry name" value="Adhesin_E"/>
    <property type="match status" value="1"/>
</dbReference>
<dbReference type="PANTHER" id="PTHR18952">
    <property type="entry name" value="CARBONIC ANHYDRASE"/>
    <property type="match status" value="1"/>
</dbReference>
<evidence type="ECO:0000256" key="5">
    <source>
        <dbReference type="ARBA" id="ARBA00023239"/>
    </source>
</evidence>
<accession>A0A4S4A8C6</accession>
<dbReference type="AlphaFoldDB" id="A0A4S4A8C6"/>